<protein>
    <recommendedName>
        <fullName evidence="5">DUF5673 domain-containing protein</fullName>
    </recommendedName>
</protein>
<accession>A0A0G1JGJ6</accession>
<reference evidence="3 4" key="1">
    <citation type="journal article" date="2015" name="Nature">
        <title>rRNA introns, odd ribosomes, and small enigmatic genomes across a large radiation of phyla.</title>
        <authorList>
            <person name="Brown C.T."/>
            <person name="Hug L.A."/>
            <person name="Thomas B.C."/>
            <person name="Sharon I."/>
            <person name="Castelle C.J."/>
            <person name="Singh A."/>
            <person name="Wilkins M.J."/>
            <person name="Williams K.H."/>
            <person name="Banfield J.F."/>
        </authorList>
    </citation>
    <scope>NUCLEOTIDE SEQUENCE [LARGE SCALE GENOMIC DNA]</scope>
</reference>
<sequence>MVFEWKAMDRPHKEWSRDFYSTVIVLAFLVSVIMFFIEGLLPVLVVWAVVFAMWQMNKVKPKQEEYAITTWGIKTLERTYRWEEMNTFWFEDKWGSRLLRILTNRVPWQLILVIHGDDEERIKKLMMDNVAFEEPKQTWMDRMVRRRSCVRIAPSTPFGRLHQGFGGPMEGGQDGNALVSKTNERKL</sequence>
<feature type="compositionally biased region" description="Gly residues" evidence="1">
    <location>
        <begin position="164"/>
        <end position="174"/>
    </location>
</feature>
<keyword evidence="2" id="KW-1133">Transmembrane helix</keyword>
<comment type="caution">
    <text evidence="3">The sequence shown here is derived from an EMBL/GenBank/DDBJ whole genome shotgun (WGS) entry which is preliminary data.</text>
</comment>
<feature type="transmembrane region" description="Helical" evidence="2">
    <location>
        <begin position="20"/>
        <end position="53"/>
    </location>
</feature>
<dbReference type="EMBL" id="LCHN01000036">
    <property type="protein sequence ID" value="KKT34509.1"/>
    <property type="molecule type" value="Genomic_DNA"/>
</dbReference>
<evidence type="ECO:0000256" key="2">
    <source>
        <dbReference type="SAM" id="Phobius"/>
    </source>
</evidence>
<evidence type="ECO:0000313" key="4">
    <source>
        <dbReference type="Proteomes" id="UP000034069"/>
    </source>
</evidence>
<evidence type="ECO:0000313" key="3">
    <source>
        <dbReference type="EMBL" id="KKT34509.1"/>
    </source>
</evidence>
<dbReference type="Proteomes" id="UP000034069">
    <property type="component" value="Unassembled WGS sequence"/>
</dbReference>
<feature type="region of interest" description="Disordered" evidence="1">
    <location>
        <begin position="162"/>
        <end position="187"/>
    </location>
</feature>
<dbReference type="AlphaFoldDB" id="A0A0G1JGJ6"/>
<keyword evidence="2" id="KW-0472">Membrane</keyword>
<evidence type="ECO:0000256" key="1">
    <source>
        <dbReference type="SAM" id="MobiDB-lite"/>
    </source>
</evidence>
<proteinExistence type="predicted"/>
<name>A0A0G1JGJ6_9BACT</name>
<keyword evidence="2" id="KW-0812">Transmembrane</keyword>
<evidence type="ECO:0008006" key="5">
    <source>
        <dbReference type="Google" id="ProtNLM"/>
    </source>
</evidence>
<gene>
    <name evidence="3" type="ORF">UW23_C0036G0009</name>
</gene>
<organism evidence="3 4">
    <name type="scientific">Candidatus Collierbacteria bacterium GW2011_GWA1_44_12</name>
    <dbReference type="NCBI Taxonomy" id="1618376"/>
    <lineage>
        <taxon>Bacteria</taxon>
        <taxon>Candidatus Collieribacteriota</taxon>
    </lineage>
</organism>